<proteinExistence type="predicted"/>
<reference evidence="3" key="1">
    <citation type="submission" date="2014-03" db="EMBL/GenBank/DDBJ databases">
        <title>The Genome Sequence of Puccinia striiformis f. sp. tritici PST-78.</title>
        <authorList>
            <consortium name="The Broad Institute Genome Sequencing Platform"/>
            <person name="Cuomo C."/>
            <person name="Hulbert S."/>
            <person name="Chen X."/>
            <person name="Walker B."/>
            <person name="Young S.K."/>
            <person name="Zeng Q."/>
            <person name="Gargeya S."/>
            <person name="Fitzgerald M."/>
            <person name="Haas B."/>
            <person name="Abouelleil A."/>
            <person name="Alvarado L."/>
            <person name="Arachchi H.M."/>
            <person name="Berlin A.M."/>
            <person name="Chapman S.B."/>
            <person name="Goldberg J."/>
            <person name="Griggs A."/>
            <person name="Gujja S."/>
            <person name="Hansen M."/>
            <person name="Howarth C."/>
            <person name="Imamovic A."/>
            <person name="Larimer J."/>
            <person name="McCowan C."/>
            <person name="Montmayeur A."/>
            <person name="Murphy C."/>
            <person name="Neiman D."/>
            <person name="Pearson M."/>
            <person name="Priest M."/>
            <person name="Roberts A."/>
            <person name="Saif S."/>
            <person name="Shea T."/>
            <person name="Sisk P."/>
            <person name="Sykes S."/>
            <person name="Wortman J."/>
            <person name="Nusbaum C."/>
            <person name="Birren B."/>
        </authorList>
    </citation>
    <scope>NUCLEOTIDE SEQUENCE [LARGE SCALE GENOMIC DNA]</scope>
    <source>
        <strain evidence="3">race PST-78</strain>
    </source>
</reference>
<comment type="caution">
    <text evidence="2">The sequence shown here is derived from an EMBL/GenBank/DDBJ whole genome shotgun (WGS) entry which is preliminary data.</text>
</comment>
<gene>
    <name evidence="2" type="ORF">PSTG_14894</name>
</gene>
<feature type="compositionally biased region" description="Polar residues" evidence="1">
    <location>
        <begin position="14"/>
        <end position="25"/>
    </location>
</feature>
<evidence type="ECO:0000313" key="3">
    <source>
        <dbReference type="Proteomes" id="UP000054564"/>
    </source>
</evidence>
<evidence type="ECO:0000313" key="2">
    <source>
        <dbReference type="EMBL" id="KNE91674.1"/>
    </source>
</evidence>
<dbReference type="EMBL" id="AJIL01000192">
    <property type="protein sequence ID" value="KNE91674.1"/>
    <property type="molecule type" value="Genomic_DNA"/>
</dbReference>
<sequence length="110" mass="12156">MPFDGQSPLAVGLQSPNFQSPNLGTRATQDVRDSAVLPKLRREHNRLEFRNPDNATALPDIVGLVQISALTLSYHLEARNTGKRCLIVADRVDKSQKVAATYLVESIKED</sequence>
<organism evidence="2 3">
    <name type="scientific">Puccinia striiformis f. sp. tritici PST-78</name>
    <dbReference type="NCBI Taxonomy" id="1165861"/>
    <lineage>
        <taxon>Eukaryota</taxon>
        <taxon>Fungi</taxon>
        <taxon>Dikarya</taxon>
        <taxon>Basidiomycota</taxon>
        <taxon>Pucciniomycotina</taxon>
        <taxon>Pucciniomycetes</taxon>
        <taxon>Pucciniales</taxon>
        <taxon>Pucciniaceae</taxon>
        <taxon>Puccinia</taxon>
    </lineage>
</organism>
<name>A0A0L0UY41_9BASI</name>
<accession>A0A0L0UY41</accession>
<dbReference type="Proteomes" id="UP000054564">
    <property type="component" value="Unassembled WGS sequence"/>
</dbReference>
<protein>
    <submittedName>
        <fullName evidence="2">Uncharacterized protein</fullName>
    </submittedName>
</protein>
<evidence type="ECO:0000256" key="1">
    <source>
        <dbReference type="SAM" id="MobiDB-lite"/>
    </source>
</evidence>
<dbReference type="AlphaFoldDB" id="A0A0L0UY41"/>
<feature type="region of interest" description="Disordered" evidence="1">
    <location>
        <begin position="1"/>
        <end position="25"/>
    </location>
</feature>
<keyword evidence="3" id="KW-1185">Reference proteome</keyword>